<dbReference type="EC" id="1.4.3.5" evidence="6"/>
<dbReference type="InterPro" id="IPR012349">
    <property type="entry name" value="Split_barrel_FMN-bd"/>
</dbReference>
<evidence type="ECO:0000256" key="1">
    <source>
        <dbReference type="ARBA" id="ARBA00001917"/>
    </source>
</evidence>
<evidence type="ECO:0000259" key="5">
    <source>
        <dbReference type="Pfam" id="PF10590"/>
    </source>
</evidence>
<keyword evidence="2" id="KW-0285">Flavoprotein</keyword>
<feature type="domain" description="Pyridoxine 5'-phosphate oxidase dimerisation C-terminal" evidence="5">
    <location>
        <begin position="80"/>
        <end position="118"/>
    </location>
</feature>
<protein>
    <submittedName>
        <fullName evidence="6">Pyridoxamine 5'-phosphate oxidase</fullName>
        <ecNumber evidence="6">1.4.3.5</ecNumber>
    </submittedName>
</protein>
<accession>A0A1W1ELN0</accession>
<dbReference type="InterPro" id="IPR000659">
    <property type="entry name" value="Pyridox_Oxase"/>
</dbReference>
<comment type="cofactor">
    <cofactor evidence="1">
        <name>FMN</name>
        <dbReference type="ChEBI" id="CHEBI:58210"/>
    </cofactor>
</comment>
<dbReference type="Gene3D" id="2.30.110.10">
    <property type="entry name" value="Electron Transport, Fmn-binding Protein, Chain A"/>
    <property type="match status" value="1"/>
</dbReference>
<dbReference type="PANTHER" id="PTHR10851:SF0">
    <property type="entry name" value="PYRIDOXINE-5'-PHOSPHATE OXIDASE"/>
    <property type="match status" value="1"/>
</dbReference>
<dbReference type="GO" id="GO:0004733">
    <property type="term" value="F:pyridoxamine phosphate oxidase activity"/>
    <property type="evidence" value="ECO:0007669"/>
    <property type="project" value="UniProtKB-EC"/>
</dbReference>
<proteinExistence type="predicted"/>
<keyword evidence="3" id="KW-0288">FMN</keyword>
<evidence type="ECO:0000313" key="6">
    <source>
        <dbReference type="EMBL" id="SHO81757.1"/>
    </source>
</evidence>
<dbReference type="InterPro" id="IPR019576">
    <property type="entry name" value="Pyridoxamine_oxidase_dimer_C"/>
</dbReference>
<keyword evidence="4 6" id="KW-0560">Oxidoreductase</keyword>
<organism evidence="6">
    <name type="scientific">hydrothermal vent metagenome</name>
    <dbReference type="NCBI Taxonomy" id="652676"/>
    <lineage>
        <taxon>unclassified sequences</taxon>
        <taxon>metagenomes</taxon>
        <taxon>ecological metagenomes</taxon>
    </lineage>
</organism>
<dbReference type="GO" id="GO:0010181">
    <property type="term" value="F:FMN binding"/>
    <property type="evidence" value="ECO:0007669"/>
    <property type="project" value="InterPro"/>
</dbReference>
<dbReference type="PANTHER" id="PTHR10851">
    <property type="entry name" value="PYRIDOXINE-5-PHOSPHATE OXIDASE"/>
    <property type="match status" value="1"/>
</dbReference>
<evidence type="ECO:0000256" key="4">
    <source>
        <dbReference type="ARBA" id="ARBA00023002"/>
    </source>
</evidence>
<dbReference type="SUPFAM" id="SSF50475">
    <property type="entry name" value="FMN-binding split barrel"/>
    <property type="match status" value="1"/>
</dbReference>
<name>A0A1W1ELN0_9ZZZZ</name>
<dbReference type="AlphaFoldDB" id="A0A1W1ELN0"/>
<gene>
    <name evidence="6" type="ORF">MNB_SV-15-1029</name>
</gene>
<sequence length="118" mass="13880">MAIHFAWLNLDRQIKIQGRVERIKNIDMIKYLFSRPKGSNILEWISLESQVVTARSILESKFDNMISDFSSNKVAFPSLWGGYIIKPNLIEFWQGGIDKLHRREVYILKGKKWDIVKL</sequence>
<dbReference type="EMBL" id="FRYL01000049">
    <property type="protein sequence ID" value="SHO81757.1"/>
    <property type="molecule type" value="Genomic_DNA"/>
</dbReference>
<dbReference type="Pfam" id="PF10590">
    <property type="entry name" value="PNP_phzG_C"/>
    <property type="match status" value="1"/>
</dbReference>
<evidence type="ECO:0000256" key="3">
    <source>
        <dbReference type="ARBA" id="ARBA00022643"/>
    </source>
</evidence>
<evidence type="ECO:0000256" key="2">
    <source>
        <dbReference type="ARBA" id="ARBA00022630"/>
    </source>
</evidence>
<dbReference type="GO" id="GO:0008615">
    <property type="term" value="P:pyridoxine biosynthetic process"/>
    <property type="evidence" value="ECO:0007669"/>
    <property type="project" value="InterPro"/>
</dbReference>
<reference evidence="6" key="1">
    <citation type="submission" date="2016-10" db="EMBL/GenBank/DDBJ databases">
        <authorList>
            <person name="de Groot N.N."/>
        </authorList>
    </citation>
    <scope>NUCLEOTIDE SEQUENCE</scope>
</reference>